<dbReference type="AlphaFoldDB" id="A0A290Z0Z8"/>
<protein>
    <submittedName>
        <fullName evidence="1">Uncharacterized protein</fullName>
    </submittedName>
</protein>
<evidence type="ECO:0000313" key="2">
    <source>
        <dbReference type="Proteomes" id="UP000218505"/>
    </source>
</evidence>
<dbReference type="Proteomes" id="UP000218505">
    <property type="component" value="Chromosome"/>
</dbReference>
<evidence type="ECO:0000313" key="1">
    <source>
        <dbReference type="EMBL" id="ATE52665.1"/>
    </source>
</evidence>
<keyword evidence="2" id="KW-1185">Reference proteome</keyword>
<sequence length="299" mass="33352">MMLSDPTARAALRNDDDVLGLALAQLNANDAAFLILHHCFKVPVAALTKTWVANGVPLIPDYDYLGHVHGMLDHARFSVASYLEEQGITWEDLDWQSSAAVRAIGDRYGVDRLLPCADCGQDKIPIIAPGGRPREYCSNACRQSAYRKRLSTPHSDLNAPERGMLPCFAGMERQIPFRMRMALVALVSSGTVGAERLLLPPVDSSQPHEGGFEKRWSRASPMTWAARAAAAYWFRRGVWDFSVHQSHPSEFKPHHISLTCRYLDQSPGFFERYGGIEWLEIPRPRAAGPVTALRITTRN</sequence>
<accession>A0A290Z0Z8</accession>
<dbReference type="RefSeq" id="WP_096491657.1">
    <property type="nucleotide sequence ID" value="NZ_CP023445.1"/>
</dbReference>
<reference evidence="1" key="1">
    <citation type="submission" date="2017-09" db="EMBL/GenBank/DDBJ databases">
        <title>Complete Genome Sequence of ansamitocin-producing Bacterium Actinosynnema pretiosum X47.</title>
        <authorList>
            <person name="Cao G."/>
            <person name="Zong G."/>
            <person name="Zhong C."/>
            <person name="Fu J."/>
        </authorList>
    </citation>
    <scope>NUCLEOTIDE SEQUENCE [LARGE SCALE GENOMIC DNA]</scope>
    <source>
        <strain evidence="1">X47</strain>
    </source>
</reference>
<name>A0A290Z0Z8_9PSEU</name>
<gene>
    <name evidence="1" type="ORF">CNX65_04690</name>
</gene>
<proteinExistence type="predicted"/>
<organism evidence="1 2">
    <name type="scientific">Actinosynnema pretiosum</name>
    <dbReference type="NCBI Taxonomy" id="42197"/>
    <lineage>
        <taxon>Bacteria</taxon>
        <taxon>Bacillati</taxon>
        <taxon>Actinomycetota</taxon>
        <taxon>Actinomycetes</taxon>
        <taxon>Pseudonocardiales</taxon>
        <taxon>Pseudonocardiaceae</taxon>
        <taxon>Actinosynnema</taxon>
    </lineage>
</organism>
<dbReference type="KEGG" id="apre:CNX65_04690"/>
<dbReference type="EMBL" id="CP023445">
    <property type="protein sequence ID" value="ATE52665.1"/>
    <property type="molecule type" value="Genomic_DNA"/>
</dbReference>